<name>A0ABW2U7Q2_9BACT</name>
<accession>A0ABW2U7Q2</accession>
<feature type="region of interest" description="Disordered" evidence="1">
    <location>
        <begin position="52"/>
        <end position="73"/>
    </location>
</feature>
<dbReference type="EMBL" id="JBHTEK010000001">
    <property type="protein sequence ID" value="MFC7668388.1"/>
    <property type="molecule type" value="Genomic_DNA"/>
</dbReference>
<comment type="caution">
    <text evidence="2">The sequence shown here is derived from an EMBL/GenBank/DDBJ whole genome shotgun (WGS) entry which is preliminary data.</text>
</comment>
<evidence type="ECO:0000313" key="3">
    <source>
        <dbReference type="Proteomes" id="UP001596513"/>
    </source>
</evidence>
<dbReference type="Proteomes" id="UP001596513">
    <property type="component" value="Unassembled WGS sequence"/>
</dbReference>
<proteinExistence type="predicted"/>
<organism evidence="2 3">
    <name type="scientific">Hymenobacter humi</name>
    <dbReference type="NCBI Taxonomy" id="1411620"/>
    <lineage>
        <taxon>Bacteria</taxon>
        <taxon>Pseudomonadati</taxon>
        <taxon>Bacteroidota</taxon>
        <taxon>Cytophagia</taxon>
        <taxon>Cytophagales</taxon>
        <taxon>Hymenobacteraceae</taxon>
        <taxon>Hymenobacter</taxon>
    </lineage>
</organism>
<dbReference type="RefSeq" id="WP_380203663.1">
    <property type="nucleotide sequence ID" value="NZ_JBHTEK010000001.1"/>
</dbReference>
<keyword evidence="3" id="KW-1185">Reference proteome</keyword>
<evidence type="ECO:0000313" key="2">
    <source>
        <dbReference type="EMBL" id="MFC7668388.1"/>
    </source>
</evidence>
<evidence type="ECO:0000256" key="1">
    <source>
        <dbReference type="SAM" id="MobiDB-lite"/>
    </source>
</evidence>
<reference evidence="3" key="1">
    <citation type="journal article" date="2019" name="Int. J. Syst. Evol. Microbiol.">
        <title>The Global Catalogue of Microorganisms (GCM) 10K type strain sequencing project: providing services to taxonomists for standard genome sequencing and annotation.</title>
        <authorList>
            <consortium name="The Broad Institute Genomics Platform"/>
            <consortium name="The Broad Institute Genome Sequencing Center for Infectious Disease"/>
            <person name="Wu L."/>
            <person name="Ma J."/>
        </authorList>
    </citation>
    <scope>NUCLEOTIDE SEQUENCE [LARGE SCALE GENOMIC DNA]</scope>
    <source>
        <strain evidence="3">JCM 19635</strain>
    </source>
</reference>
<protein>
    <submittedName>
        <fullName evidence="2">Uncharacterized protein</fullName>
    </submittedName>
</protein>
<sequence length="73" mass="7988">MHQKQELEAWLSPRFSPEHVNLRFISSLVLFAESVTFAPDVEAALNSATQSFQAAQRTYGPAPPPAPAGHARN</sequence>
<gene>
    <name evidence="2" type="ORF">ACFQT0_14150</name>
</gene>